<protein>
    <submittedName>
        <fullName evidence="2">Uncharacterized protein</fullName>
    </submittedName>
</protein>
<feature type="non-terminal residue" evidence="2">
    <location>
        <position position="128"/>
    </location>
</feature>
<reference evidence="2" key="1">
    <citation type="submission" date="2023-10" db="EMBL/GenBank/DDBJ databases">
        <title>Genome assembly of Pristionchus species.</title>
        <authorList>
            <person name="Yoshida K."/>
            <person name="Sommer R.J."/>
        </authorList>
    </citation>
    <scope>NUCLEOTIDE SEQUENCE</scope>
    <source>
        <strain evidence="2">RS5133</strain>
    </source>
</reference>
<dbReference type="Proteomes" id="UP001432322">
    <property type="component" value="Unassembled WGS sequence"/>
</dbReference>
<evidence type="ECO:0000313" key="3">
    <source>
        <dbReference type="Proteomes" id="UP001432322"/>
    </source>
</evidence>
<name>A0AAV5VGL6_9BILA</name>
<organism evidence="2 3">
    <name type="scientific">Pristionchus fissidentatus</name>
    <dbReference type="NCBI Taxonomy" id="1538716"/>
    <lineage>
        <taxon>Eukaryota</taxon>
        <taxon>Metazoa</taxon>
        <taxon>Ecdysozoa</taxon>
        <taxon>Nematoda</taxon>
        <taxon>Chromadorea</taxon>
        <taxon>Rhabditida</taxon>
        <taxon>Rhabditina</taxon>
        <taxon>Diplogasteromorpha</taxon>
        <taxon>Diplogasteroidea</taxon>
        <taxon>Neodiplogasteridae</taxon>
        <taxon>Pristionchus</taxon>
    </lineage>
</organism>
<keyword evidence="3" id="KW-1185">Reference proteome</keyword>
<sequence>ARYAKFRMPSVSSPLNLLTIVNYSPLVMELTRRYQLHFDIATIRIATVAEPAVPPIEEGIQNLQIQQGEAGQRKVDELTRSVDALKVDNVNLRNENGELTRRLDEIEKKNDERMEKMEQKYRQMLMMV</sequence>
<feature type="coiled-coil region" evidence="1">
    <location>
        <begin position="75"/>
        <end position="123"/>
    </location>
</feature>
<feature type="non-terminal residue" evidence="2">
    <location>
        <position position="1"/>
    </location>
</feature>
<evidence type="ECO:0000313" key="2">
    <source>
        <dbReference type="EMBL" id="GMT17867.1"/>
    </source>
</evidence>
<dbReference type="EMBL" id="BTSY01000003">
    <property type="protein sequence ID" value="GMT17867.1"/>
    <property type="molecule type" value="Genomic_DNA"/>
</dbReference>
<accession>A0AAV5VGL6</accession>
<proteinExistence type="predicted"/>
<evidence type="ECO:0000256" key="1">
    <source>
        <dbReference type="SAM" id="Coils"/>
    </source>
</evidence>
<keyword evidence="1" id="KW-0175">Coiled coil</keyword>
<comment type="caution">
    <text evidence="2">The sequence shown here is derived from an EMBL/GenBank/DDBJ whole genome shotgun (WGS) entry which is preliminary data.</text>
</comment>
<gene>
    <name evidence="2" type="ORF">PFISCL1PPCAC_9164</name>
</gene>
<dbReference type="AlphaFoldDB" id="A0AAV5VGL6"/>